<dbReference type="OrthoDB" id="9893296at2"/>
<evidence type="ECO:0000313" key="2">
    <source>
        <dbReference type="Proteomes" id="UP000242712"/>
    </source>
</evidence>
<protein>
    <recommendedName>
        <fullName evidence="3">DUF3269 domain-containing protein</fullName>
    </recommendedName>
</protein>
<dbReference type="Pfam" id="PF11673">
    <property type="entry name" value="DUF3269"/>
    <property type="match status" value="1"/>
</dbReference>
<evidence type="ECO:0008006" key="3">
    <source>
        <dbReference type="Google" id="ProtNLM"/>
    </source>
</evidence>
<organism evidence="1 2">
    <name type="scientific">Staphylococcus argensis</name>
    <dbReference type="NCBI Taxonomy" id="1607738"/>
    <lineage>
        <taxon>Bacteria</taxon>
        <taxon>Bacillati</taxon>
        <taxon>Bacillota</taxon>
        <taxon>Bacilli</taxon>
        <taxon>Bacillales</taxon>
        <taxon>Staphylococcaceae</taxon>
        <taxon>Staphylococcus</taxon>
    </lineage>
</organism>
<proteinExistence type="predicted"/>
<dbReference type="InterPro" id="IPR021687">
    <property type="entry name" value="DUF3269"/>
</dbReference>
<dbReference type="AlphaFoldDB" id="A0A2K4FDU8"/>
<name>A0A2K4FDU8_9STAP</name>
<dbReference type="EMBL" id="PPPX01000001">
    <property type="protein sequence ID" value="POA09467.1"/>
    <property type="molecule type" value="Genomic_DNA"/>
</dbReference>
<accession>A0A2K4FDU8</accession>
<sequence length="76" mass="9027">MNEEINHYYLFTSESERVFRVTELGDGEFYVENLAGQHYWNVDSKMMTPNALNKFKSNHNLYLEEELNSQATIFDL</sequence>
<evidence type="ECO:0000313" key="1">
    <source>
        <dbReference type="EMBL" id="POA09467.1"/>
    </source>
</evidence>
<dbReference type="Proteomes" id="UP000242712">
    <property type="component" value="Unassembled WGS sequence"/>
</dbReference>
<comment type="caution">
    <text evidence="1">The sequence shown here is derived from an EMBL/GenBank/DDBJ whole genome shotgun (WGS) entry which is preliminary data.</text>
</comment>
<gene>
    <name evidence="1" type="ORF">CD039_01530</name>
</gene>
<dbReference type="RefSeq" id="WP_103370851.1">
    <property type="nucleotide sequence ID" value="NZ_CBCRVO010000001.1"/>
</dbReference>
<keyword evidence="2" id="KW-1185">Reference proteome</keyword>
<dbReference type="GeneID" id="98297024"/>
<reference evidence="1 2" key="1">
    <citation type="submission" date="2017-08" db="EMBL/GenBank/DDBJ databases">
        <title>Draft genome sequences of 64 type strains of genus Staph aureus.</title>
        <authorList>
            <person name="Cole K."/>
            <person name="Golubchik T."/>
            <person name="Russell J."/>
            <person name="Foster D."/>
            <person name="Llewelyn M."/>
            <person name="Wilson D."/>
            <person name="Crook D."/>
            <person name="Paul J."/>
        </authorList>
    </citation>
    <scope>NUCLEOTIDE SEQUENCE [LARGE SCALE GENOMIC DNA]</scope>
    <source>
        <strain evidence="1 2">DSM 29875</strain>
    </source>
</reference>